<evidence type="ECO:0000256" key="1">
    <source>
        <dbReference type="ARBA" id="ARBA00001974"/>
    </source>
</evidence>
<dbReference type="InterPro" id="IPR004792">
    <property type="entry name" value="BaiN-like"/>
</dbReference>
<dbReference type="AlphaFoldDB" id="A0A926HIN8"/>
<organism evidence="6 7">
    <name type="scientific">Luoshenia tenuis</name>
    <dbReference type="NCBI Taxonomy" id="2763654"/>
    <lineage>
        <taxon>Bacteria</taxon>
        <taxon>Bacillati</taxon>
        <taxon>Bacillota</taxon>
        <taxon>Clostridia</taxon>
        <taxon>Christensenellales</taxon>
        <taxon>Christensenellaceae</taxon>
        <taxon>Luoshenia</taxon>
    </lineage>
</organism>
<dbReference type="Proteomes" id="UP000654279">
    <property type="component" value="Unassembled WGS sequence"/>
</dbReference>
<gene>
    <name evidence="6" type="ORF">H8699_06095</name>
</gene>
<name>A0A926HIN8_9FIRM</name>
<evidence type="ECO:0000313" key="6">
    <source>
        <dbReference type="EMBL" id="MBC8528992.1"/>
    </source>
</evidence>
<dbReference type="SUPFAM" id="SSF51905">
    <property type="entry name" value="FAD/NAD(P)-binding domain"/>
    <property type="match status" value="1"/>
</dbReference>
<accession>A0A926HIN8</accession>
<dbReference type="Pfam" id="PF03486">
    <property type="entry name" value="HI0933_like"/>
    <property type="match status" value="1"/>
</dbReference>
<dbReference type="NCBIfam" id="TIGR00275">
    <property type="entry name" value="aminoacetone oxidase family FAD-binding enzyme"/>
    <property type="match status" value="1"/>
</dbReference>
<dbReference type="InterPro" id="IPR057661">
    <property type="entry name" value="RsdA/BaiN/AoA(So)_Rossmann"/>
</dbReference>
<dbReference type="InterPro" id="IPR055178">
    <property type="entry name" value="RsdA/BaiN/AoA(So)-like_dom"/>
</dbReference>
<evidence type="ECO:0000256" key="2">
    <source>
        <dbReference type="ARBA" id="ARBA00022630"/>
    </source>
</evidence>
<comment type="cofactor">
    <cofactor evidence="1">
        <name>FAD</name>
        <dbReference type="ChEBI" id="CHEBI:57692"/>
    </cofactor>
</comment>
<dbReference type="Gene3D" id="1.10.8.260">
    <property type="entry name" value="HI0933 insert domain-like"/>
    <property type="match status" value="1"/>
</dbReference>
<dbReference type="PRINTS" id="PR00411">
    <property type="entry name" value="PNDRDTASEI"/>
</dbReference>
<dbReference type="Gene3D" id="2.40.30.10">
    <property type="entry name" value="Translation factors"/>
    <property type="match status" value="1"/>
</dbReference>
<evidence type="ECO:0000259" key="5">
    <source>
        <dbReference type="Pfam" id="PF22780"/>
    </source>
</evidence>
<dbReference type="SUPFAM" id="SSF160996">
    <property type="entry name" value="HI0933 insert domain-like"/>
    <property type="match status" value="1"/>
</dbReference>
<dbReference type="PANTHER" id="PTHR42887:SF2">
    <property type="entry name" value="OS12G0638800 PROTEIN"/>
    <property type="match status" value="1"/>
</dbReference>
<evidence type="ECO:0000313" key="7">
    <source>
        <dbReference type="Proteomes" id="UP000654279"/>
    </source>
</evidence>
<dbReference type="InterPro" id="IPR036188">
    <property type="entry name" value="FAD/NAD-bd_sf"/>
</dbReference>
<sequence>MDKKRLVVVGGGPAGMMAAGIAAQNGCAVTLLERNEKLGKKLYITGKGRCNLTNACAPEEWMNNLPRNGKFMFSAFNRFNNRQVMDFFEALGVPLKVERGNRVFPVSDKASDINRALERYLRQNGVTVLLSHRVEALEMDEERVSGVLAGGKRFPCEAVVVATGGLSYPSTGSTGDGLAWAKVLGLKTEPAYPSLIPIETREDWPAQLQGLSLRNVALTARRNKKVLYAEQGEMLFTHYGVSGPLVLSASSHIAGLALNEIELSIDLKPALSLQQLDARLVRDFEKYSNKQFIHAVKDLFPQRMVEVMVRLSGIAPQKAANQLTRAERAAFAALIKALPLHPKALRPIEEAIITRGGISVREIDPKSMRAKRYPNLFFAGEMLDVDGYTGGFNLQIAFSTGYLAGVGAAQEMEN</sequence>
<keyword evidence="2" id="KW-0285">Flavoprotein</keyword>
<dbReference type="PRINTS" id="PR00368">
    <property type="entry name" value="FADPNR"/>
</dbReference>
<keyword evidence="3" id="KW-0274">FAD</keyword>
<feature type="domain" description="RsdA/BaiN/AoA(So)-like Rossmann fold-like" evidence="4">
    <location>
        <begin position="5"/>
        <end position="405"/>
    </location>
</feature>
<evidence type="ECO:0000259" key="4">
    <source>
        <dbReference type="Pfam" id="PF03486"/>
    </source>
</evidence>
<feature type="domain" description="RsdA/BaiN/AoA(So)-like insert" evidence="5">
    <location>
        <begin position="192"/>
        <end position="353"/>
    </location>
</feature>
<evidence type="ECO:0000256" key="3">
    <source>
        <dbReference type="ARBA" id="ARBA00022827"/>
    </source>
</evidence>
<comment type="caution">
    <text evidence="6">The sequence shown here is derived from an EMBL/GenBank/DDBJ whole genome shotgun (WGS) entry which is preliminary data.</text>
</comment>
<dbReference type="InterPro" id="IPR023166">
    <property type="entry name" value="BaiN-like_dom_sf"/>
</dbReference>
<dbReference type="Pfam" id="PF22780">
    <property type="entry name" value="HI0933_like_1st"/>
    <property type="match status" value="1"/>
</dbReference>
<keyword evidence="7" id="KW-1185">Reference proteome</keyword>
<proteinExistence type="predicted"/>
<dbReference type="EMBL" id="JACRSO010000002">
    <property type="protein sequence ID" value="MBC8528992.1"/>
    <property type="molecule type" value="Genomic_DNA"/>
</dbReference>
<protein>
    <submittedName>
        <fullName evidence="6">NAD(P)/FAD-dependent oxidoreductase</fullName>
    </submittedName>
</protein>
<dbReference type="RefSeq" id="WP_249284911.1">
    <property type="nucleotide sequence ID" value="NZ_JACRSO010000002.1"/>
</dbReference>
<reference evidence="6" key="1">
    <citation type="submission" date="2020-08" db="EMBL/GenBank/DDBJ databases">
        <title>Genome public.</title>
        <authorList>
            <person name="Liu C."/>
            <person name="Sun Q."/>
        </authorList>
    </citation>
    <scope>NUCLEOTIDE SEQUENCE</scope>
    <source>
        <strain evidence="6">NSJ-44</strain>
    </source>
</reference>
<dbReference type="Gene3D" id="3.50.50.60">
    <property type="entry name" value="FAD/NAD(P)-binding domain"/>
    <property type="match status" value="1"/>
</dbReference>
<dbReference type="PANTHER" id="PTHR42887">
    <property type="entry name" value="OS12G0638800 PROTEIN"/>
    <property type="match status" value="1"/>
</dbReference>